<keyword evidence="1" id="KW-0472">Membrane</keyword>
<comment type="caution">
    <text evidence="2">The sequence shown here is derived from an EMBL/GenBank/DDBJ whole genome shotgun (WGS) entry which is preliminary data.</text>
</comment>
<dbReference type="RefSeq" id="WP_304600481.1">
    <property type="nucleotide sequence ID" value="NZ_JAUQYO010000001.1"/>
</dbReference>
<evidence type="ECO:0000313" key="2">
    <source>
        <dbReference type="EMBL" id="MDO8106840.1"/>
    </source>
</evidence>
<reference evidence="2 3" key="1">
    <citation type="submission" date="2023-07" db="EMBL/GenBank/DDBJ databases">
        <title>Description of novel actinomycetes strains, isolated from tidal flat sediment.</title>
        <authorList>
            <person name="Lu C."/>
        </authorList>
    </citation>
    <scope>NUCLEOTIDE SEQUENCE [LARGE SCALE GENOMIC DNA]</scope>
    <source>
        <strain evidence="2 3">SYSU T00b441</strain>
    </source>
</reference>
<evidence type="ECO:0000256" key="1">
    <source>
        <dbReference type="SAM" id="Phobius"/>
    </source>
</evidence>
<sequence>MTATTLSIPARTTRPAGRVTFPRAVLAEWIKFRTVRSTVWTLVATVVVMVGISVLAAWGTTTNAVDAGSGSMNIAQLLSAGYQLAQLAVAVLGVLTVTGEYSTGMIRSTLAAVPRRTPVLAAKALVLAVVVLVVSVVSMGLSYLATMPWHDQLHATFDLTDPVTVRMTVGLPLYLMAISLFAFAVGALLRHSAGALTAVIALLLVVENVLMLIPLRFVELMSPFLPSTAGRRVLFDAETLSATDAMTNGAHLTPWEGYGVLLAWVLVLVTTAGWLLRRRDA</sequence>
<feature type="transmembrane region" description="Helical" evidence="1">
    <location>
        <begin position="39"/>
        <end position="60"/>
    </location>
</feature>
<feature type="transmembrane region" description="Helical" evidence="1">
    <location>
        <begin position="165"/>
        <end position="189"/>
    </location>
</feature>
<dbReference type="PANTHER" id="PTHR37305:SF1">
    <property type="entry name" value="MEMBRANE PROTEIN"/>
    <property type="match status" value="1"/>
</dbReference>
<dbReference type="PANTHER" id="PTHR37305">
    <property type="entry name" value="INTEGRAL MEMBRANE PROTEIN-RELATED"/>
    <property type="match status" value="1"/>
</dbReference>
<keyword evidence="3" id="KW-1185">Reference proteome</keyword>
<name>A0ABT9D8G6_9CELL</name>
<proteinExistence type="predicted"/>
<feature type="transmembrane region" description="Helical" evidence="1">
    <location>
        <begin position="120"/>
        <end position="145"/>
    </location>
</feature>
<feature type="transmembrane region" description="Helical" evidence="1">
    <location>
        <begin position="257"/>
        <end position="276"/>
    </location>
</feature>
<accession>A0ABT9D8G6</accession>
<dbReference type="Proteomes" id="UP001232536">
    <property type="component" value="Unassembled WGS sequence"/>
</dbReference>
<keyword evidence="1" id="KW-0812">Transmembrane</keyword>
<gene>
    <name evidence="2" type="ORF">Q6348_06475</name>
</gene>
<dbReference type="EMBL" id="JAUQYP010000001">
    <property type="protein sequence ID" value="MDO8106840.1"/>
    <property type="molecule type" value="Genomic_DNA"/>
</dbReference>
<evidence type="ECO:0000313" key="3">
    <source>
        <dbReference type="Proteomes" id="UP001232536"/>
    </source>
</evidence>
<feature type="transmembrane region" description="Helical" evidence="1">
    <location>
        <begin position="80"/>
        <end position="99"/>
    </location>
</feature>
<keyword evidence="1" id="KW-1133">Transmembrane helix</keyword>
<protein>
    <submittedName>
        <fullName evidence="2">ABC transporter permease subunit</fullName>
    </submittedName>
</protein>
<organism evidence="2 3">
    <name type="scientific">Actinotalea lenta</name>
    <dbReference type="NCBI Taxonomy" id="3064654"/>
    <lineage>
        <taxon>Bacteria</taxon>
        <taxon>Bacillati</taxon>
        <taxon>Actinomycetota</taxon>
        <taxon>Actinomycetes</taxon>
        <taxon>Micrococcales</taxon>
        <taxon>Cellulomonadaceae</taxon>
        <taxon>Actinotalea</taxon>
    </lineage>
</organism>
<feature type="transmembrane region" description="Helical" evidence="1">
    <location>
        <begin position="196"/>
        <end position="217"/>
    </location>
</feature>